<dbReference type="SUPFAM" id="SSF46785">
    <property type="entry name" value="Winged helix' DNA-binding domain"/>
    <property type="match status" value="1"/>
</dbReference>
<dbReference type="AlphaFoldDB" id="A0A291LXN0"/>
<dbReference type="InterPro" id="IPR039422">
    <property type="entry name" value="MarR/SlyA-like"/>
</dbReference>
<evidence type="ECO:0000259" key="1">
    <source>
        <dbReference type="PROSITE" id="PS50995"/>
    </source>
</evidence>
<dbReference type="Gene3D" id="1.10.10.10">
    <property type="entry name" value="Winged helix-like DNA-binding domain superfamily/Winged helix DNA-binding domain"/>
    <property type="match status" value="1"/>
</dbReference>
<dbReference type="Proteomes" id="UP000219050">
    <property type="component" value="Chromosome"/>
</dbReference>
<dbReference type="KEGG" id="cmag:CBW24_04140"/>
<gene>
    <name evidence="2" type="ORF">CBW24_04140</name>
</gene>
<dbReference type="SMART" id="SM00347">
    <property type="entry name" value="HTH_MARR"/>
    <property type="match status" value="1"/>
</dbReference>
<accession>A0A291LXN0</accession>
<proteinExistence type="predicted"/>
<dbReference type="GO" id="GO:0006950">
    <property type="term" value="P:response to stress"/>
    <property type="evidence" value="ECO:0007669"/>
    <property type="project" value="TreeGrafter"/>
</dbReference>
<name>A0A291LXN0_9RHOB</name>
<dbReference type="InterPro" id="IPR036390">
    <property type="entry name" value="WH_DNA-bd_sf"/>
</dbReference>
<dbReference type="PANTHER" id="PTHR33164">
    <property type="entry name" value="TRANSCRIPTIONAL REGULATOR, MARR FAMILY"/>
    <property type="match status" value="1"/>
</dbReference>
<dbReference type="PANTHER" id="PTHR33164:SF57">
    <property type="entry name" value="MARR-FAMILY TRANSCRIPTIONAL REGULATOR"/>
    <property type="match status" value="1"/>
</dbReference>
<reference evidence="2 3" key="1">
    <citation type="submission" date="2017-05" db="EMBL/GenBank/DDBJ databases">
        <title>Comparative genomic and metabolic analysis of manganese-oxidizing mechanisms in Celeribater manganoxidans DY25T: its adaption to the environment of polymetallic nodule.</title>
        <authorList>
            <person name="Wang X."/>
        </authorList>
    </citation>
    <scope>NUCLEOTIDE SEQUENCE [LARGE SCALE GENOMIC DNA]</scope>
    <source>
        <strain evidence="2 3">DY25</strain>
    </source>
</reference>
<keyword evidence="3" id="KW-1185">Reference proteome</keyword>
<protein>
    <recommendedName>
        <fullName evidence="1">HTH marR-type domain-containing protein</fullName>
    </recommendedName>
</protein>
<sequence>MRGGAFPAAHQQHILELTDICAVSIYMSSETIPRRARCAADCHDRPAGAASTERTTAIPSRDRTLLNDKLARAGIAADIADAALELDAILQAWRRKVDKRELGRRAIAELGLAIEMPMLDVLISIWAPSNEFGRSEQAETTVGSVAERLGIDPSRASRMVSAAIEAGYVKRDVSQVDARRAVLKLSDTGTAIVEAVRTYKFLLLCDFLNGWSAEELALFVPLLARFSSWSDASPRATPGSAEWLGLETDKLIGRLRDVGVTVREPAALD</sequence>
<dbReference type="InterPro" id="IPR036388">
    <property type="entry name" value="WH-like_DNA-bd_sf"/>
</dbReference>
<feature type="domain" description="HTH marR-type" evidence="1">
    <location>
        <begin position="83"/>
        <end position="228"/>
    </location>
</feature>
<organism evidence="2 3">
    <name type="scientific">Pacificitalea manganoxidans</name>
    <dbReference type="NCBI Taxonomy" id="1411902"/>
    <lineage>
        <taxon>Bacteria</taxon>
        <taxon>Pseudomonadati</taxon>
        <taxon>Pseudomonadota</taxon>
        <taxon>Alphaproteobacteria</taxon>
        <taxon>Rhodobacterales</taxon>
        <taxon>Paracoccaceae</taxon>
        <taxon>Pacificitalea</taxon>
    </lineage>
</organism>
<dbReference type="PROSITE" id="PS50995">
    <property type="entry name" value="HTH_MARR_2"/>
    <property type="match status" value="1"/>
</dbReference>
<dbReference type="InterPro" id="IPR000835">
    <property type="entry name" value="HTH_MarR-typ"/>
</dbReference>
<dbReference type="EMBL" id="CP021404">
    <property type="protein sequence ID" value="ATI41268.1"/>
    <property type="molecule type" value="Genomic_DNA"/>
</dbReference>
<evidence type="ECO:0000313" key="3">
    <source>
        <dbReference type="Proteomes" id="UP000219050"/>
    </source>
</evidence>
<dbReference type="GO" id="GO:0003700">
    <property type="term" value="F:DNA-binding transcription factor activity"/>
    <property type="evidence" value="ECO:0007669"/>
    <property type="project" value="InterPro"/>
</dbReference>
<evidence type="ECO:0000313" key="2">
    <source>
        <dbReference type="EMBL" id="ATI41268.1"/>
    </source>
</evidence>